<dbReference type="Proteomes" id="UP000291422">
    <property type="component" value="Unassembled WGS sequence"/>
</dbReference>
<evidence type="ECO:0000313" key="3">
    <source>
        <dbReference type="Proteomes" id="UP000291422"/>
    </source>
</evidence>
<gene>
    <name evidence="2" type="ORF">AA0117_g13216</name>
</gene>
<feature type="compositionally biased region" description="Low complexity" evidence="1">
    <location>
        <begin position="18"/>
        <end position="32"/>
    </location>
</feature>
<evidence type="ECO:0000313" key="2">
    <source>
        <dbReference type="EMBL" id="RYN57523.1"/>
    </source>
</evidence>
<reference evidence="3" key="1">
    <citation type="journal article" date="2019" name="bioRxiv">
        <title>Genomics, evolutionary history and diagnostics of the Alternaria alternata species group including apple and Asian pear pathotypes.</title>
        <authorList>
            <person name="Armitage A.D."/>
            <person name="Cockerton H.M."/>
            <person name="Sreenivasaprasad S."/>
            <person name="Woodhall J.W."/>
            <person name="Lane C.R."/>
            <person name="Harrison R.J."/>
            <person name="Clarkson J.P."/>
        </authorList>
    </citation>
    <scope>NUCLEOTIDE SEQUENCE [LARGE SCALE GENOMIC DNA]</scope>
    <source>
        <strain evidence="3">FERA 1177</strain>
    </source>
</reference>
<organism evidence="2 3">
    <name type="scientific">Alternaria alternata</name>
    <name type="common">Alternaria rot fungus</name>
    <name type="synonym">Torula alternata</name>
    <dbReference type="NCBI Taxonomy" id="5599"/>
    <lineage>
        <taxon>Eukaryota</taxon>
        <taxon>Fungi</taxon>
        <taxon>Dikarya</taxon>
        <taxon>Ascomycota</taxon>
        <taxon>Pezizomycotina</taxon>
        <taxon>Dothideomycetes</taxon>
        <taxon>Pleosporomycetidae</taxon>
        <taxon>Pleosporales</taxon>
        <taxon>Pleosporineae</taxon>
        <taxon>Pleosporaceae</taxon>
        <taxon>Alternaria</taxon>
        <taxon>Alternaria sect. Alternaria</taxon>
        <taxon>Alternaria alternata complex</taxon>
    </lineage>
</organism>
<feature type="region of interest" description="Disordered" evidence="1">
    <location>
        <begin position="1"/>
        <end position="32"/>
    </location>
</feature>
<dbReference type="EMBL" id="PDXD01000164">
    <property type="protein sequence ID" value="RYN57523.1"/>
    <property type="molecule type" value="Genomic_DNA"/>
</dbReference>
<protein>
    <submittedName>
        <fullName evidence="2">Uncharacterized protein</fullName>
    </submittedName>
</protein>
<dbReference type="AlphaFoldDB" id="A0A4Q4MTQ9"/>
<evidence type="ECO:0000256" key="1">
    <source>
        <dbReference type="SAM" id="MobiDB-lite"/>
    </source>
</evidence>
<proteinExistence type="predicted"/>
<comment type="caution">
    <text evidence="2">The sequence shown here is derived from an EMBL/GenBank/DDBJ whole genome shotgun (WGS) entry which is preliminary data.</text>
</comment>
<accession>A0A4Q4MTQ9</accession>
<name>A0A4Q4MTQ9_ALTAL</name>
<sequence>MRWLLGLGSKKSKAETPAELLTSSTPSASAEPAVAHGLQVVAEGTNPVVDVVAIHGLNRRVAASTGCATCSPMNCPTRAYSAGAMMRTPRAAHA</sequence>